<name>A0A6J6INF1_9ZZZZ</name>
<dbReference type="PANTHER" id="PTHR43319:SF3">
    <property type="entry name" value="BETA-LACTAMASE-RELATED DOMAIN-CONTAINING PROTEIN"/>
    <property type="match status" value="1"/>
</dbReference>
<dbReference type="SUPFAM" id="SSF56601">
    <property type="entry name" value="beta-lactamase/transpeptidase-like"/>
    <property type="match status" value="1"/>
</dbReference>
<dbReference type="InterPro" id="IPR012338">
    <property type="entry name" value="Beta-lactam/transpept-like"/>
</dbReference>
<dbReference type="Pfam" id="PF00144">
    <property type="entry name" value="Beta-lactamase"/>
    <property type="match status" value="1"/>
</dbReference>
<dbReference type="Gene3D" id="3.40.710.10">
    <property type="entry name" value="DD-peptidase/beta-lactamase superfamily"/>
    <property type="match status" value="1"/>
</dbReference>
<dbReference type="PANTHER" id="PTHR43319">
    <property type="entry name" value="BETA-LACTAMASE-RELATED"/>
    <property type="match status" value="1"/>
</dbReference>
<dbReference type="AlphaFoldDB" id="A0A6J6INF1"/>
<sequence length="350" mass="37968">MCITVHGRTVVDIWGGHADPQRTRVWDQDQLVNAFSVGKGITAVVAAQCVARGELSYDTVVSSVWPEFAVHGKESVTFRDLLGHRAGLPAIRPRMAPGSMMQWSAMSDALATEKPWWVPGTAHGYHVNTFGFLVGEMIRRATGLTVGQLIARDISAPLHADIYLGASDHLHQRMADFEWPGQPMAEEEPPGLTEEQLMQINTYYNPSGLSGSGVVNSPEWRRAEMPSTNMHASARGVSSLYTTLAHGGSYSGVQILPTNVLAEAVQEVSHGDDVVLGRVSRFAHGFQIPIPERGFGPNSEAFGHYGAGGSVGFCDPVAKVGFGYVMNQMGPRWQNPRNKALIEALYACLQ</sequence>
<accession>A0A6J6INF1</accession>
<protein>
    <submittedName>
        <fullName evidence="2">Unannotated protein</fullName>
    </submittedName>
</protein>
<organism evidence="2">
    <name type="scientific">freshwater metagenome</name>
    <dbReference type="NCBI Taxonomy" id="449393"/>
    <lineage>
        <taxon>unclassified sequences</taxon>
        <taxon>metagenomes</taxon>
        <taxon>ecological metagenomes</taxon>
    </lineage>
</organism>
<dbReference type="InterPro" id="IPR001466">
    <property type="entry name" value="Beta-lactam-related"/>
</dbReference>
<dbReference type="EMBL" id="CAEZVQ010000001">
    <property type="protein sequence ID" value="CAB4625853.1"/>
    <property type="molecule type" value="Genomic_DNA"/>
</dbReference>
<reference evidence="2" key="1">
    <citation type="submission" date="2020-05" db="EMBL/GenBank/DDBJ databases">
        <authorList>
            <person name="Chiriac C."/>
            <person name="Salcher M."/>
            <person name="Ghai R."/>
            <person name="Kavagutti S V."/>
        </authorList>
    </citation>
    <scope>NUCLEOTIDE SEQUENCE</scope>
</reference>
<dbReference type="InterPro" id="IPR052907">
    <property type="entry name" value="Beta-lactamase/esterase"/>
</dbReference>
<evidence type="ECO:0000313" key="2">
    <source>
        <dbReference type="EMBL" id="CAB4625853.1"/>
    </source>
</evidence>
<feature type="domain" description="Beta-lactamase-related" evidence="1">
    <location>
        <begin position="2"/>
        <end position="342"/>
    </location>
</feature>
<proteinExistence type="predicted"/>
<gene>
    <name evidence="2" type="ORF">UFOPK2086_00022</name>
</gene>
<evidence type="ECO:0000259" key="1">
    <source>
        <dbReference type="Pfam" id="PF00144"/>
    </source>
</evidence>